<proteinExistence type="predicted"/>
<feature type="region of interest" description="Disordered" evidence="1">
    <location>
        <begin position="1"/>
        <end position="27"/>
    </location>
</feature>
<organism evidence="2 3">
    <name type="scientific">Stereocaulon virgatum</name>
    <dbReference type="NCBI Taxonomy" id="373712"/>
    <lineage>
        <taxon>Eukaryota</taxon>
        <taxon>Fungi</taxon>
        <taxon>Dikarya</taxon>
        <taxon>Ascomycota</taxon>
        <taxon>Pezizomycotina</taxon>
        <taxon>Lecanoromycetes</taxon>
        <taxon>OSLEUM clade</taxon>
        <taxon>Lecanoromycetidae</taxon>
        <taxon>Lecanorales</taxon>
        <taxon>Lecanorineae</taxon>
        <taxon>Stereocaulaceae</taxon>
        <taxon>Stereocaulon</taxon>
    </lineage>
</organism>
<comment type="caution">
    <text evidence="2">The sequence shown here is derived from an EMBL/GenBank/DDBJ whole genome shotgun (WGS) entry which is preliminary data.</text>
</comment>
<protein>
    <submittedName>
        <fullName evidence="2">Uncharacterized protein</fullName>
    </submittedName>
</protein>
<feature type="compositionally biased region" description="Gly residues" evidence="1">
    <location>
        <begin position="127"/>
        <end position="148"/>
    </location>
</feature>
<dbReference type="EMBL" id="JBEFKJ010000020">
    <property type="protein sequence ID" value="KAL2040548.1"/>
    <property type="molecule type" value="Genomic_DNA"/>
</dbReference>
<feature type="compositionally biased region" description="Basic and acidic residues" evidence="1">
    <location>
        <begin position="91"/>
        <end position="118"/>
    </location>
</feature>
<name>A0ABR4A658_9LECA</name>
<sequence length="148" mass="16462">MFGFDDAQQAHQEVYDQDGGYNQPDNQAKFSHELVAGAASFEAMKLFEDHQRKQGQPVSHQFAKELLAGFAGGEVDKLAETHGMNEIDKMRAHHQAKEHAENLYDQHYGSRDQYDPQYDRPQQLGYQQGGGYDGGDSGYGRGGGDSGY</sequence>
<dbReference type="Pfam" id="PF12585">
    <property type="entry name" value="DUF3759"/>
    <property type="match status" value="1"/>
</dbReference>
<dbReference type="PANTHER" id="PTHR37450">
    <property type="entry name" value="CIPC PROTEIN"/>
    <property type="match status" value="1"/>
</dbReference>
<evidence type="ECO:0000313" key="2">
    <source>
        <dbReference type="EMBL" id="KAL2040548.1"/>
    </source>
</evidence>
<dbReference type="InterPro" id="IPR022234">
    <property type="entry name" value="DUF3759"/>
</dbReference>
<feature type="region of interest" description="Disordered" evidence="1">
    <location>
        <begin position="91"/>
        <end position="148"/>
    </location>
</feature>
<dbReference type="Proteomes" id="UP001590950">
    <property type="component" value="Unassembled WGS sequence"/>
</dbReference>
<gene>
    <name evidence="2" type="ORF">N7G274_006527</name>
</gene>
<accession>A0ABR4A658</accession>
<keyword evidence="3" id="KW-1185">Reference proteome</keyword>
<dbReference type="PANTHER" id="PTHR37450:SF1">
    <property type="entry name" value="CIPC PROTEIN"/>
    <property type="match status" value="1"/>
</dbReference>
<reference evidence="2 3" key="1">
    <citation type="submission" date="2024-09" db="EMBL/GenBank/DDBJ databases">
        <title>Rethinking Asexuality: The Enigmatic Case of Functional Sexual Genes in Lepraria (Stereocaulaceae).</title>
        <authorList>
            <person name="Doellman M."/>
            <person name="Sun Y."/>
            <person name="Barcenas-Pena A."/>
            <person name="Lumbsch H.T."/>
            <person name="Grewe F."/>
        </authorList>
    </citation>
    <scope>NUCLEOTIDE SEQUENCE [LARGE SCALE GENOMIC DNA]</scope>
    <source>
        <strain evidence="2 3">Mercado 3170</strain>
    </source>
</reference>
<evidence type="ECO:0000313" key="3">
    <source>
        <dbReference type="Proteomes" id="UP001590950"/>
    </source>
</evidence>
<evidence type="ECO:0000256" key="1">
    <source>
        <dbReference type="SAM" id="MobiDB-lite"/>
    </source>
</evidence>